<evidence type="ECO:0000313" key="6">
    <source>
        <dbReference type="Proteomes" id="UP000507962"/>
    </source>
</evidence>
<organism evidence="5 6">
    <name type="scientific">Desulfoluna butyratoxydans</name>
    <dbReference type="NCBI Taxonomy" id="231438"/>
    <lineage>
        <taxon>Bacteria</taxon>
        <taxon>Pseudomonadati</taxon>
        <taxon>Thermodesulfobacteriota</taxon>
        <taxon>Desulfobacteria</taxon>
        <taxon>Desulfobacterales</taxon>
        <taxon>Desulfolunaceae</taxon>
        <taxon>Desulfoluna</taxon>
    </lineage>
</organism>
<protein>
    <submittedName>
        <fullName evidence="5">Abc transporter-like</fullName>
    </submittedName>
</protein>
<evidence type="ECO:0000256" key="1">
    <source>
        <dbReference type="ARBA" id="ARBA00022448"/>
    </source>
</evidence>
<keyword evidence="1" id="KW-0813">Transport</keyword>
<dbReference type="InterPro" id="IPR051782">
    <property type="entry name" value="ABC_Transporter_VariousFunc"/>
</dbReference>
<dbReference type="Gene3D" id="3.40.50.300">
    <property type="entry name" value="P-loop containing nucleotide triphosphate hydrolases"/>
    <property type="match status" value="1"/>
</dbReference>
<dbReference type="Pfam" id="PF00005">
    <property type="entry name" value="ABC_tran"/>
    <property type="match status" value="1"/>
</dbReference>
<dbReference type="PROSITE" id="PS50893">
    <property type="entry name" value="ABC_TRANSPORTER_2"/>
    <property type="match status" value="1"/>
</dbReference>
<feature type="domain" description="ABC transporter" evidence="4">
    <location>
        <begin position="19"/>
        <end position="251"/>
    </location>
</feature>
<evidence type="ECO:0000256" key="3">
    <source>
        <dbReference type="ARBA" id="ARBA00022840"/>
    </source>
</evidence>
<dbReference type="GO" id="GO:0016887">
    <property type="term" value="F:ATP hydrolysis activity"/>
    <property type="evidence" value="ECO:0007669"/>
    <property type="project" value="InterPro"/>
</dbReference>
<dbReference type="PANTHER" id="PTHR42939">
    <property type="entry name" value="ABC TRANSPORTER ATP-BINDING PROTEIN ALBC-RELATED"/>
    <property type="match status" value="1"/>
</dbReference>
<accession>A0A4U8YSC7</accession>
<gene>
    <name evidence="5" type="ORF">MSL71_49800</name>
</gene>
<keyword evidence="3" id="KW-0067">ATP-binding</keyword>
<sequence length="308" mass="34324">MHMTKKESDRMDEASPTLVSLKDVTKTFKGHFWSKRKTILSGVTLELGEGTVAGIIGHNGAGKTSLFKILTGLAFPDKGRVSFGEKMGDNPRQRLGFLPENPYFYKYLTAIEALSFYVALFDGVNVSPLELEHALIQVGLPKDVHAQRLNTFSKGMLQRFGFAQALVNDPLLIILDEPMSGLDPVGRKEIRSLIEGLKRNGKTIVFSSHILDDVEKLCDTVYLLDGGRLVNKIQMNDILGKSSWCIDYSLTHHADDTAEHREVVLTKKELHLRVTSVIQSGGTLTNIERVIPPLEEWIDRRATKGPNI</sequence>
<dbReference type="SMART" id="SM00382">
    <property type="entry name" value="AAA"/>
    <property type="match status" value="1"/>
</dbReference>
<dbReference type="SUPFAM" id="SSF52540">
    <property type="entry name" value="P-loop containing nucleoside triphosphate hydrolases"/>
    <property type="match status" value="1"/>
</dbReference>
<reference evidence="5 6" key="1">
    <citation type="submission" date="2019-03" db="EMBL/GenBank/DDBJ databases">
        <authorList>
            <person name="Nijsse B."/>
        </authorList>
    </citation>
    <scope>NUCLEOTIDE SEQUENCE [LARGE SCALE GENOMIC DNA]</scope>
    <source>
        <strain evidence="5">Desulfoluna butyratoxydans MSL71</strain>
    </source>
</reference>
<dbReference type="Proteomes" id="UP000507962">
    <property type="component" value="Unassembled WGS sequence"/>
</dbReference>
<evidence type="ECO:0000313" key="5">
    <source>
        <dbReference type="EMBL" id="VFQ47285.1"/>
    </source>
</evidence>
<dbReference type="PROSITE" id="PS00211">
    <property type="entry name" value="ABC_TRANSPORTER_1"/>
    <property type="match status" value="1"/>
</dbReference>
<dbReference type="AlphaFoldDB" id="A0A4U8YSC7"/>
<name>A0A4U8YSC7_9BACT</name>
<dbReference type="EMBL" id="CAADHO010000015">
    <property type="protein sequence ID" value="VFQ47285.1"/>
    <property type="molecule type" value="Genomic_DNA"/>
</dbReference>
<evidence type="ECO:0000259" key="4">
    <source>
        <dbReference type="PROSITE" id="PS50893"/>
    </source>
</evidence>
<dbReference type="InterPro" id="IPR003439">
    <property type="entry name" value="ABC_transporter-like_ATP-bd"/>
</dbReference>
<dbReference type="GO" id="GO:0005524">
    <property type="term" value="F:ATP binding"/>
    <property type="evidence" value="ECO:0007669"/>
    <property type="project" value="UniProtKB-KW"/>
</dbReference>
<proteinExistence type="predicted"/>
<dbReference type="PANTHER" id="PTHR42939:SF1">
    <property type="entry name" value="ABC TRANSPORTER ATP-BINDING PROTEIN ALBC-RELATED"/>
    <property type="match status" value="1"/>
</dbReference>
<dbReference type="InterPro" id="IPR003593">
    <property type="entry name" value="AAA+_ATPase"/>
</dbReference>
<dbReference type="InterPro" id="IPR027417">
    <property type="entry name" value="P-loop_NTPase"/>
</dbReference>
<keyword evidence="2" id="KW-0547">Nucleotide-binding</keyword>
<evidence type="ECO:0000256" key="2">
    <source>
        <dbReference type="ARBA" id="ARBA00022741"/>
    </source>
</evidence>
<dbReference type="InterPro" id="IPR017871">
    <property type="entry name" value="ABC_transporter-like_CS"/>
</dbReference>
<dbReference type="CDD" id="cd03230">
    <property type="entry name" value="ABC_DR_subfamily_A"/>
    <property type="match status" value="1"/>
</dbReference>
<keyword evidence="6" id="KW-1185">Reference proteome</keyword>